<comment type="caution">
    <text evidence="2">The sequence shown here is derived from an EMBL/GenBank/DDBJ whole genome shotgun (WGS) entry which is preliminary data.</text>
</comment>
<organism evidence="2 3">
    <name type="scientific">Sinorhizobium terangae</name>
    <dbReference type="NCBI Taxonomy" id="110322"/>
    <lineage>
        <taxon>Bacteria</taxon>
        <taxon>Pseudomonadati</taxon>
        <taxon>Pseudomonadota</taxon>
        <taxon>Alphaproteobacteria</taxon>
        <taxon>Hyphomicrobiales</taxon>
        <taxon>Rhizobiaceae</taxon>
        <taxon>Sinorhizobium/Ensifer group</taxon>
        <taxon>Sinorhizobium</taxon>
    </lineage>
</organism>
<accession>A0A6N7LT11</accession>
<feature type="domain" description="DUF6950" evidence="1">
    <location>
        <begin position="4"/>
        <end position="132"/>
    </location>
</feature>
<dbReference type="Pfam" id="PF22262">
    <property type="entry name" value="DUF6950"/>
    <property type="match status" value="1"/>
</dbReference>
<dbReference type="EMBL" id="WITC01000139">
    <property type="protein sequence ID" value="MQX19385.1"/>
    <property type="molecule type" value="Genomic_DNA"/>
</dbReference>
<evidence type="ECO:0000259" key="1">
    <source>
        <dbReference type="Pfam" id="PF22262"/>
    </source>
</evidence>
<dbReference type="RefSeq" id="WP_153443246.1">
    <property type="nucleotide sequence ID" value="NZ_JACIGA010000005.1"/>
</dbReference>
<proteinExistence type="predicted"/>
<protein>
    <recommendedName>
        <fullName evidence="1">DUF6950 domain-containing protein</fullName>
    </recommendedName>
</protein>
<gene>
    <name evidence="2" type="ORF">GHK62_33190</name>
</gene>
<dbReference type="AlphaFoldDB" id="A0A6N7LT11"/>
<dbReference type="OrthoDB" id="6586924at2"/>
<dbReference type="InterPro" id="IPR053802">
    <property type="entry name" value="DUF6950"/>
</dbReference>
<evidence type="ECO:0000313" key="2">
    <source>
        <dbReference type="EMBL" id="MQX19385.1"/>
    </source>
</evidence>
<keyword evidence="3" id="KW-1185">Reference proteome</keyword>
<name>A0A6N7LT11_SINTE</name>
<sequence length="133" mass="14858">MRTDLAEPLRAFLEEAQESESVWGVSDCSKWAASWVEQVHGRKIALPRWKSREEAHRLIARAGSLEALWSEALADFGLFQCGVPQLGDVGVIETGRYGQVGGIFLHGEYFAWRAETGVAFLVPRLIVKTWSIV</sequence>
<reference evidence="2 3" key="1">
    <citation type="journal article" date="2013" name="Genome Biol.">
        <title>Comparative genomics of the core and accessory genomes of 48 Sinorhizobium strains comprising five genospecies.</title>
        <authorList>
            <person name="Sugawara M."/>
            <person name="Epstein B."/>
            <person name="Badgley B.D."/>
            <person name="Unno T."/>
            <person name="Xu L."/>
            <person name="Reese J."/>
            <person name="Gyaneshwar P."/>
            <person name="Denny R."/>
            <person name="Mudge J."/>
            <person name="Bharti A.K."/>
            <person name="Farmer A.D."/>
            <person name="May G.D."/>
            <person name="Woodward J.E."/>
            <person name="Medigue C."/>
            <person name="Vallenet D."/>
            <person name="Lajus A."/>
            <person name="Rouy Z."/>
            <person name="Martinez-Vaz B."/>
            <person name="Tiffin P."/>
            <person name="Young N.D."/>
            <person name="Sadowsky M.J."/>
        </authorList>
    </citation>
    <scope>NUCLEOTIDE SEQUENCE [LARGE SCALE GENOMIC DNA]</scope>
    <source>
        <strain evidence="2 3">USDA4894</strain>
    </source>
</reference>
<evidence type="ECO:0000313" key="3">
    <source>
        <dbReference type="Proteomes" id="UP000439983"/>
    </source>
</evidence>
<dbReference type="Proteomes" id="UP000439983">
    <property type="component" value="Unassembled WGS sequence"/>
</dbReference>